<dbReference type="GO" id="GO:0046872">
    <property type="term" value="F:metal ion binding"/>
    <property type="evidence" value="ECO:0007669"/>
    <property type="project" value="UniProtKB-KW"/>
</dbReference>
<dbReference type="PANTHER" id="PTHR30457:SF5">
    <property type="entry name" value="OS01G0709400 PROTEIN"/>
    <property type="match status" value="1"/>
</dbReference>
<dbReference type="OrthoDB" id="1937569at2759"/>
<accession>A0A2I0A6T0</accession>
<dbReference type="InterPro" id="IPR030048">
    <property type="entry name" value="SurE"/>
</dbReference>
<keyword evidence="2" id="KW-0479">Metal-binding</keyword>
<dbReference type="PANTHER" id="PTHR30457">
    <property type="entry name" value="5'-NUCLEOTIDASE SURE"/>
    <property type="match status" value="1"/>
</dbReference>
<evidence type="ECO:0000256" key="1">
    <source>
        <dbReference type="ARBA" id="ARBA00011062"/>
    </source>
</evidence>
<keyword evidence="7" id="KW-1185">Reference proteome</keyword>
<keyword evidence="3 6" id="KW-0378">Hydrolase</keyword>
<evidence type="ECO:0000256" key="2">
    <source>
        <dbReference type="ARBA" id="ARBA00022723"/>
    </source>
</evidence>
<organism evidence="6 7">
    <name type="scientific">Apostasia shenzhenica</name>
    <dbReference type="NCBI Taxonomy" id="1088818"/>
    <lineage>
        <taxon>Eukaryota</taxon>
        <taxon>Viridiplantae</taxon>
        <taxon>Streptophyta</taxon>
        <taxon>Embryophyta</taxon>
        <taxon>Tracheophyta</taxon>
        <taxon>Spermatophyta</taxon>
        <taxon>Magnoliopsida</taxon>
        <taxon>Liliopsida</taxon>
        <taxon>Asparagales</taxon>
        <taxon>Orchidaceae</taxon>
        <taxon>Apostasioideae</taxon>
        <taxon>Apostasia</taxon>
    </lineage>
</organism>
<dbReference type="EMBL" id="KZ452014">
    <property type="protein sequence ID" value="PKA51253.1"/>
    <property type="molecule type" value="Genomic_DNA"/>
</dbReference>
<feature type="domain" description="Survival protein SurE-like phosphatase/nucleotidase" evidence="5">
    <location>
        <begin position="71"/>
        <end position="106"/>
    </location>
</feature>
<evidence type="ECO:0000313" key="6">
    <source>
        <dbReference type="EMBL" id="PKA51253.1"/>
    </source>
</evidence>
<gene>
    <name evidence="6" type="ORF">AXF42_Ash010693</name>
</gene>
<feature type="domain" description="Survival protein SurE-like phosphatase/nucleotidase" evidence="5">
    <location>
        <begin position="107"/>
        <end position="130"/>
    </location>
</feature>
<dbReference type="Gene3D" id="3.40.1210.10">
    <property type="entry name" value="Survival protein SurE-like phosphatase/nucleotidase"/>
    <property type="match status" value="1"/>
</dbReference>
<comment type="similarity">
    <text evidence="1">Belongs to the SurE nucleotidase family.</text>
</comment>
<protein>
    <submittedName>
        <fullName evidence="6">5'-nucleotidase</fullName>
        <ecNumber evidence="6">3.1.3.5</ecNumber>
    </submittedName>
</protein>
<name>A0A2I0A6T0_9ASPA</name>
<dbReference type="InterPro" id="IPR002828">
    <property type="entry name" value="SurE-like_Pase/nucleotidase"/>
</dbReference>
<evidence type="ECO:0000259" key="5">
    <source>
        <dbReference type="Pfam" id="PF01975"/>
    </source>
</evidence>
<dbReference type="GO" id="GO:0008253">
    <property type="term" value="F:5'-nucleotidase activity"/>
    <property type="evidence" value="ECO:0007669"/>
    <property type="project" value="UniProtKB-EC"/>
</dbReference>
<evidence type="ECO:0000256" key="4">
    <source>
        <dbReference type="SAM" id="MobiDB-lite"/>
    </source>
</evidence>
<dbReference type="AlphaFoldDB" id="A0A2I0A6T0"/>
<dbReference type="Pfam" id="PF01975">
    <property type="entry name" value="SurE"/>
    <property type="match status" value="2"/>
</dbReference>
<dbReference type="EC" id="3.1.3.5" evidence="6"/>
<dbReference type="Proteomes" id="UP000236161">
    <property type="component" value="Unassembled WGS sequence"/>
</dbReference>
<dbReference type="SUPFAM" id="SSF64167">
    <property type="entry name" value="SurE-like"/>
    <property type="match status" value="1"/>
</dbReference>
<proteinExistence type="inferred from homology"/>
<reference evidence="6 7" key="1">
    <citation type="journal article" date="2017" name="Nature">
        <title>The Apostasia genome and the evolution of orchids.</title>
        <authorList>
            <person name="Zhang G.Q."/>
            <person name="Liu K.W."/>
            <person name="Li Z."/>
            <person name="Lohaus R."/>
            <person name="Hsiao Y.Y."/>
            <person name="Niu S.C."/>
            <person name="Wang J.Y."/>
            <person name="Lin Y.C."/>
            <person name="Xu Q."/>
            <person name="Chen L.J."/>
            <person name="Yoshida K."/>
            <person name="Fujiwara S."/>
            <person name="Wang Z.W."/>
            <person name="Zhang Y.Q."/>
            <person name="Mitsuda N."/>
            <person name="Wang M."/>
            <person name="Liu G.H."/>
            <person name="Pecoraro L."/>
            <person name="Huang H.X."/>
            <person name="Xiao X.J."/>
            <person name="Lin M."/>
            <person name="Wu X.Y."/>
            <person name="Wu W.L."/>
            <person name="Chen Y.Y."/>
            <person name="Chang S.B."/>
            <person name="Sakamoto S."/>
            <person name="Ohme-Takagi M."/>
            <person name="Yagi M."/>
            <person name="Zeng S.J."/>
            <person name="Shen C.Y."/>
            <person name="Yeh C.M."/>
            <person name="Luo Y.B."/>
            <person name="Tsai W.C."/>
            <person name="Van de Peer Y."/>
            <person name="Liu Z.J."/>
        </authorList>
    </citation>
    <scope>NUCLEOTIDE SEQUENCE [LARGE SCALE GENOMIC DNA]</scope>
    <source>
        <strain evidence="7">cv. Shenzhen</strain>
        <tissue evidence="6">Stem</tissue>
    </source>
</reference>
<evidence type="ECO:0000256" key="3">
    <source>
        <dbReference type="ARBA" id="ARBA00022801"/>
    </source>
</evidence>
<feature type="compositionally biased region" description="Low complexity" evidence="4">
    <location>
        <begin position="52"/>
        <end position="67"/>
    </location>
</feature>
<dbReference type="InterPro" id="IPR036523">
    <property type="entry name" value="SurE-like_sf"/>
</dbReference>
<feature type="region of interest" description="Disordered" evidence="4">
    <location>
        <begin position="28"/>
        <end position="67"/>
    </location>
</feature>
<dbReference type="STRING" id="1088818.A0A2I0A6T0"/>
<sequence length="132" mass="13321">MTTPSTSNNKSQLPSALIANLQGVLAGRKDSAAGDGNGHIGEKNDCGDEETPVPSSGVGSASSPKGSKPIVLLTNSDGIGSPGLTLLVEALVRDGQYDIYVCAPESFYSGSVAGAREAVMSGIPSISVSLIW</sequence>
<evidence type="ECO:0000313" key="7">
    <source>
        <dbReference type="Proteomes" id="UP000236161"/>
    </source>
</evidence>